<evidence type="ECO:0000313" key="1">
    <source>
        <dbReference type="Proteomes" id="UP000887565"/>
    </source>
</evidence>
<name>A0A915KNE8_ROMCU</name>
<keyword evidence="1" id="KW-1185">Reference proteome</keyword>
<reference evidence="2" key="1">
    <citation type="submission" date="2022-11" db="UniProtKB">
        <authorList>
            <consortium name="WormBaseParasite"/>
        </authorList>
    </citation>
    <scope>IDENTIFICATION</scope>
</reference>
<proteinExistence type="predicted"/>
<accession>A0A915KNE8</accession>
<sequence>MAKIAMKILRGTFWPSSNKYTIANRKIPNNFNKCLLSALNPALTQET</sequence>
<dbReference type="Proteomes" id="UP000887565">
    <property type="component" value="Unplaced"/>
</dbReference>
<protein>
    <submittedName>
        <fullName evidence="2">Uncharacterized protein</fullName>
    </submittedName>
</protein>
<dbReference type="AlphaFoldDB" id="A0A915KNE8"/>
<dbReference type="WBParaSite" id="nRc.2.0.1.t40367-RA">
    <property type="protein sequence ID" value="nRc.2.0.1.t40367-RA"/>
    <property type="gene ID" value="nRc.2.0.1.g40367"/>
</dbReference>
<organism evidence="1 2">
    <name type="scientific">Romanomermis culicivorax</name>
    <name type="common">Nematode worm</name>
    <dbReference type="NCBI Taxonomy" id="13658"/>
    <lineage>
        <taxon>Eukaryota</taxon>
        <taxon>Metazoa</taxon>
        <taxon>Ecdysozoa</taxon>
        <taxon>Nematoda</taxon>
        <taxon>Enoplea</taxon>
        <taxon>Dorylaimia</taxon>
        <taxon>Mermithida</taxon>
        <taxon>Mermithoidea</taxon>
        <taxon>Mermithidae</taxon>
        <taxon>Romanomermis</taxon>
    </lineage>
</organism>
<evidence type="ECO:0000313" key="2">
    <source>
        <dbReference type="WBParaSite" id="nRc.2.0.1.t40367-RA"/>
    </source>
</evidence>